<protein>
    <submittedName>
        <fullName evidence="2">Zinc finger protein 17</fullName>
    </submittedName>
</protein>
<dbReference type="AlphaFoldDB" id="A0A5A9PMS1"/>
<evidence type="ECO:0000313" key="2">
    <source>
        <dbReference type="EMBL" id="KAA0723460.1"/>
    </source>
</evidence>
<name>A0A5A9PMS1_9TELE</name>
<comment type="caution">
    <text evidence="2">The sequence shown here is derived from an EMBL/GenBank/DDBJ whole genome shotgun (WGS) entry which is preliminary data.</text>
</comment>
<feature type="compositionally biased region" description="Basic and acidic residues" evidence="1">
    <location>
        <begin position="172"/>
        <end position="194"/>
    </location>
</feature>
<proteinExistence type="predicted"/>
<dbReference type="EMBL" id="SOYY01000003">
    <property type="protein sequence ID" value="KAA0723460.1"/>
    <property type="molecule type" value="Genomic_DNA"/>
</dbReference>
<organism evidence="2 3">
    <name type="scientific">Triplophysa tibetana</name>
    <dbReference type="NCBI Taxonomy" id="1572043"/>
    <lineage>
        <taxon>Eukaryota</taxon>
        <taxon>Metazoa</taxon>
        <taxon>Chordata</taxon>
        <taxon>Craniata</taxon>
        <taxon>Vertebrata</taxon>
        <taxon>Euteleostomi</taxon>
        <taxon>Actinopterygii</taxon>
        <taxon>Neopterygii</taxon>
        <taxon>Teleostei</taxon>
        <taxon>Ostariophysi</taxon>
        <taxon>Cypriniformes</taxon>
        <taxon>Nemacheilidae</taxon>
        <taxon>Triplophysa</taxon>
    </lineage>
</organism>
<evidence type="ECO:0000256" key="1">
    <source>
        <dbReference type="SAM" id="MobiDB-lite"/>
    </source>
</evidence>
<sequence>MRDSIHSLLRSIPRGLTLGHSLAKDGQLGLWCVGRVLQKGTLLGLKEPDKMISEEKLEEVSQDIKPGTELLLWGDQQEPPLEPLESEDKIPAMQVEVRKYDPPDKEQEEVLEAIPPIHPDDAGCAYYVHSGPEQNTDGKVTQEDAKPQIVRNKPQIKLKRTRDSKACNSSNLEKHGTDGPHGESKAEQAEELTARDEIQNIMYLHHKS</sequence>
<gene>
    <name evidence="2" type="ORF">E1301_Tti003425</name>
</gene>
<dbReference type="Proteomes" id="UP000324632">
    <property type="component" value="Chromosome 3"/>
</dbReference>
<reference evidence="2 3" key="1">
    <citation type="journal article" date="2019" name="Mol. Ecol. Resour.">
        <title>Chromosome-level genome assembly of Triplophysa tibetana, a fish adapted to the harsh high-altitude environment of the Tibetan Plateau.</title>
        <authorList>
            <person name="Yang X."/>
            <person name="Liu H."/>
            <person name="Ma Z."/>
            <person name="Zou Y."/>
            <person name="Zou M."/>
            <person name="Mao Y."/>
            <person name="Li X."/>
            <person name="Wang H."/>
            <person name="Chen T."/>
            <person name="Wang W."/>
            <person name="Yang R."/>
        </authorList>
    </citation>
    <scope>NUCLEOTIDE SEQUENCE [LARGE SCALE GENOMIC DNA]</scope>
    <source>
        <strain evidence="2">TTIB1903HZAU</strain>
        <tissue evidence="2">Muscle</tissue>
    </source>
</reference>
<feature type="region of interest" description="Disordered" evidence="1">
    <location>
        <begin position="151"/>
        <end position="194"/>
    </location>
</feature>
<keyword evidence="3" id="KW-1185">Reference proteome</keyword>
<evidence type="ECO:0000313" key="3">
    <source>
        <dbReference type="Proteomes" id="UP000324632"/>
    </source>
</evidence>
<accession>A0A5A9PMS1</accession>